<evidence type="ECO:0008006" key="4">
    <source>
        <dbReference type="Google" id="ProtNLM"/>
    </source>
</evidence>
<dbReference type="RefSeq" id="WP_089244661.1">
    <property type="nucleotide sequence ID" value="NZ_FZOW01000003.1"/>
</dbReference>
<evidence type="ECO:0000256" key="1">
    <source>
        <dbReference type="SAM" id="SignalP"/>
    </source>
</evidence>
<sequence length="301" mass="31543">MLKKWVVGVALAALITGCASDAPEVAPEHTDPPQDQASSIRSFEPCGLLDRDYLDGLGNVAQLRPWGSFAVCSVELTDRPEDQSVMPDQIDVDLNADPADGLAAIELGTVEGFLDESDAPYCSVFFPVRGGYGEVLTLMADGRSCAVATSVAVTALDNISSGGSQRIGSAYDEPAASIDPCSVVDALPGDMTVDSQATSPYSCQFETGESIRIQLGTIASRAPAPITDVTMVQDGNRTFATRPGTTSCSLTYDFGEPVEGMPERNQTAAAFARIQPQLYVSAENCTDATELATAAADALQI</sequence>
<keyword evidence="3" id="KW-1185">Reference proteome</keyword>
<dbReference type="Proteomes" id="UP000198327">
    <property type="component" value="Unassembled WGS sequence"/>
</dbReference>
<evidence type="ECO:0000313" key="2">
    <source>
        <dbReference type="EMBL" id="SNS59850.1"/>
    </source>
</evidence>
<protein>
    <recommendedName>
        <fullName evidence="4">DUF3558 domain-containing protein</fullName>
    </recommendedName>
</protein>
<keyword evidence="1" id="KW-0732">Signal</keyword>
<evidence type="ECO:0000313" key="3">
    <source>
        <dbReference type="Proteomes" id="UP000198327"/>
    </source>
</evidence>
<dbReference type="AlphaFoldDB" id="A0A239FSK1"/>
<proteinExistence type="predicted"/>
<name>A0A239FSK1_9NOCA</name>
<feature type="signal peptide" evidence="1">
    <location>
        <begin position="1"/>
        <end position="21"/>
    </location>
</feature>
<accession>A0A239FSK1</accession>
<dbReference type="PROSITE" id="PS51257">
    <property type="entry name" value="PROKAR_LIPOPROTEIN"/>
    <property type="match status" value="1"/>
</dbReference>
<gene>
    <name evidence="2" type="ORF">SAMN05421642_103438</name>
</gene>
<dbReference type="EMBL" id="FZOW01000003">
    <property type="protein sequence ID" value="SNS59850.1"/>
    <property type="molecule type" value="Genomic_DNA"/>
</dbReference>
<feature type="chain" id="PRO_5039060185" description="DUF3558 domain-containing protein" evidence="1">
    <location>
        <begin position="22"/>
        <end position="301"/>
    </location>
</feature>
<organism evidence="2 3">
    <name type="scientific">Rhodococcoides kyotonense</name>
    <dbReference type="NCBI Taxonomy" id="398843"/>
    <lineage>
        <taxon>Bacteria</taxon>
        <taxon>Bacillati</taxon>
        <taxon>Actinomycetota</taxon>
        <taxon>Actinomycetes</taxon>
        <taxon>Mycobacteriales</taxon>
        <taxon>Nocardiaceae</taxon>
        <taxon>Rhodococcoides</taxon>
    </lineage>
</organism>
<reference evidence="3" key="1">
    <citation type="submission" date="2017-06" db="EMBL/GenBank/DDBJ databases">
        <authorList>
            <person name="Varghese N."/>
            <person name="Submissions S."/>
        </authorList>
    </citation>
    <scope>NUCLEOTIDE SEQUENCE [LARGE SCALE GENOMIC DNA]</scope>
    <source>
        <strain evidence="3">JCM 23211</strain>
    </source>
</reference>